<organism evidence="4 5">
    <name type="scientific">Candidatus Kerfeldbacteria bacterium RIFCSPHIGHO2_02_FULL_42_14</name>
    <dbReference type="NCBI Taxonomy" id="1798540"/>
    <lineage>
        <taxon>Bacteria</taxon>
        <taxon>Candidatus Kerfeldiibacteriota</taxon>
    </lineage>
</organism>
<dbReference type="EMBL" id="MHKB01000011">
    <property type="protein sequence ID" value="OGY79021.1"/>
    <property type="molecule type" value="Genomic_DNA"/>
</dbReference>
<dbReference type="InterPro" id="IPR021416">
    <property type="entry name" value="DUF3048_N"/>
</dbReference>
<dbReference type="Gene3D" id="3.50.90.10">
    <property type="entry name" value="YerB-like"/>
    <property type="match status" value="1"/>
</dbReference>
<feature type="transmembrane region" description="Helical" evidence="1">
    <location>
        <begin position="21"/>
        <end position="42"/>
    </location>
</feature>
<name>A0A1G2AQ65_9BACT</name>
<keyword evidence="1" id="KW-0812">Transmembrane</keyword>
<evidence type="ECO:0000313" key="4">
    <source>
        <dbReference type="EMBL" id="OGY79021.1"/>
    </source>
</evidence>
<sequence>MNKLLHIFKQAWWKIKENTTSAIIFLIVFLILIVILVGFFIFRKNDATLENTKAVEIINTNTIETNETTQTSKTAIPYTAVIENLVDIRPQSGLQEADVVYEALVEGGITRFLAVYKTFETPIKTIGPIRSARPYFIEWTQEYGGIFAHAGGSLEALNILQTNGIIDIDQIGGDQAYFWRTKESFPPHNLFTSSELLAIAAQDNKVTPPENDAFEAWQIKTEEPIRTKNKKEIVLDFSTYNYEVRYIYNPETNAYARSNGGKAHLDKNSGEQLQVKNIIVQRAQTNLVDPRSGLLGIQTEGAGDAFVFLDGKKIEGRWEHSATKQRTYFYDTTGKSIALNPGSVWIEVIPPDRDVLYTQK</sequence>
<dbReference type="Pfam" id="PF11258">
    <property type="entry name" value="DUF3048"/>
    <property type="match status" value="1"/>
</dbReference>
<feature type="domain" description="DUF3048" evidence="3">
    <location>
        <begin position="234"/>
        <end position="346"/>
    </location>
</feature>
<proteinExistence type="predicted"/>
<keyword evidence="1" id="KW-0472">Membrane</keyword>
<protein>
    <recommendedName>
        <fullName evidence="6">DUF3048 domain-containing protein</fullName>
    </recommendedName>
</protein>
<dbReference type="InterPro" id="IPR035328">
    <property type="entry name" value="DUF3048_C"/>
</dbReference>
<dbReference type="STRING" id="1798540.A3B74_04010"/>
<dbReference type="Proteomes" id="UP000177165">
    <property type="component" value="Unassembled WGS sequence"/>
</dbReference>
<feature type="domain" description="DUF3048" evidence="2">
    <location>
        <begin position="67"/>
        <end position="205"/>
    </location>
</feature>
<evidence type="ECO:0000259" key="3">
    <source>
        <dbReference type="Pfam" id="PF17479"/>
    </source>
</evidence>
<dbReference type="InterPro" id="IPR023158">
    <property type="entry name" value="YerB-like_sf"/>
</dbReference>
<evidence type="ECO:0000313" key="5">
    <source>
        <dbReference type="Proteomes" id="UP000177165"/>
    </source>
</evidence>
<keyword evidence="1" id="KW-1133">Transmembrane helix</keyword>
<dbReference type="AlphaFoldDB" id="A0A1G2AQ65"/>
<evidence type="ECO:0000259" key="2">
    <source>
        <dbReference type="Pfam" id="PF11258"/>
    </source>
</evidence>
<gene>
    <name evidence="4" type="ORF">A3B74_04010</name>
</gene>
<reference evidence="4 5" key="1">
    <citation type="journal article" date="2016" name="Nat. Commun.">
        <title>Thousands of microbial genomes shed light on interconnected biogeochemical processes in an aquifer system.</title>
        <authorList>
            <person name="Anantharaman K."/>
            <person name="Brown C.T."/>
            <person name="Hug L.A."/>
            <person name="Sharon I."/>
            <person name="Castelle C.J."/>
            <person name="Probst A.J."/>
            <person name="Thomas B.C."/>
            <person name="Singh A."/>
            <person name="Wilkins M.J."/>
            <person name="Karaoz U."/>
            <person name="Brodie E.L."/>
            <person name="Williams K.H."/>
            <person name="Hubbard S.S."/>
            <person name="Banfield J.F."/>
        </authorList>
    </citation>
    <scope>NUCLEOTIDE SEQUENCE [LARGE SCALE GENOMIC DNA]</scope>
</reference>
<evidence type="ECO:0000256" key="1">
    <source>
        <dbReference type="SAM" id="Phobius"/>
    </source>
</evidence>
<accession>A0A1G2AQ65</accession>
<evidence type="ECO:0008006" key="6">
    <source>
        <dbReference type="Google" id="ProtNLM"/>
    </source>
</evidence>
<dbReference type="SUPFAM" id="SSF159774">
    <property type="entry name" value="YerB-like"/>
    <property type="match status" value="1"/>
</dbReference>
<comment type="caution">
    <text evidence="4">The sequence shown here is derived from an EMBL/GenBank/DDBJ whole genome shotgun (WGS) entry which is preliminary data.</text>
</comment>
<dbReference type="Pfam" id="PF17479">
    <property type="entry name" value="DUF3048_C"/>
    <property type="match status" value="1"/>
</dbReference>